<sequence>MDSDAYPSADSALQLQYLQRKVAKLLAAHEQLREQNKAMRLSEAQWQAERAKLLQQNEMARQKVNDMIQRLQTLERNSG</sequence>
<reference evidence="2 3" key="1">
    <citation type="submission" date="2017-07" db="EMBL/GenBank/DDBJ databases">
        <title>Annotated genome sequence of Bacterioplanes sanyensis isolated from Red Sea.</title>
        <authorList>
            <person name="Rehman Z.U."/>
        </authorList>
    </citation>
    <scope>NUCLEOTIDE SEQUENCE [LARGE SCALE GENOMIC DNA]</scope>
    <source>
        <strain evidence="2 3">NV9</strain>
    </source>
</reference>
<accession>A0A222FGL2</accession>
<protein>
    <submittedName>
        <fullName evidence="2">TIGR02449 family protein</fullName>
    </submittedName>
</protein>
<dbReference type="InterPro" id="IPR012662">
    <property type="entry name" value="CHP02449"/>
</dbReference>
<dbReference type="AlphaFoldDB" id="A0A222FGL2"/>
<feature type="coiled-coil region" evidence="1">
    <location>
        <begin position="15"/>
        <end position="77"/>
    </location>
</feature>
<keyword evidence="1" id="KW-0175">Coiled coil</keyword>
<dbReference type="Proteomes" id="UP000202440">
    <property type="component" value="Chromosome"/>
</dbReference>
<dbReference type="KEGG" id="bsan:CHH28_03320"/>
<evidence type="ECO:0000256" key="1">
    <source>
        <dbReference type="SAM" id="Coils"/>
    </source>
</evidence>
<dbReference type="EMBL" id="CP022530">
    <property type="protein sequence ID" value="ASP37762.1"/>
    <property type="molecule type" value="Genomic_DNA"/>
</dbReference>
<evidence type="ECO:0000313" key="2">
    <source>
        <dbReference type="EMBL" id="ASP37762.1"/>
    </source>
</evidence>
<organism evidence="2 3">
    <name type="scientific">Bacterioplanes sanyensis</name>
    <dbReference type="NCBI Taxonomy" id="1249553"/>
    <lineage>
        <taxon>Bacteria</taxon>
        <taxon>Pseudomonadati</taxon>
        <taxon>Pseudomonadota</taxon>
        <taxon>Gammaproteobacteria</taxon>
        <taxon>Oceanospirillales</taxon>
        <taxon>Oceanospirillaceae</taxon>
        <taxon>Bacterioplanes</taxon>
    </lineage>
</organism>
<name>A0A222FGL2_9GAMM</name>
<proteinExistence type="predicted"/>
<gene>
    <name evidence="2" type="ORF">CHH28_03320</name>
</gene>
<dbReference type="NCBIfam" id="TIGR02449">
    <property type="entry name" value="TIGR02449 family protein"/>
    <property type="match status" value="1"/>
</dbReference>
<dbReference type="OrthoDB" id="6121050at2"/>
<keyword evidence="3" id="KW-1185">Reference proteome</keyword>
<evidence type="ECO:0000313" key="3">
    <source>
        <dbReference type="Proteomes" id="UP000202440"/>
    </source>
</evidence>
<dbReference type="RefSeq" id="WP_094058971.1">
    <property type="nucleotide sequence ID" value="NZ_CP022530.1"/>
</dbReference>